<evidence type="ECO:0000313" key="2">
    <source>
        <dbReference type="EMBL" id="RKQ87654.1"/>
    </source>
</evidence>
<name>A0A660L351_9ACTN</name>
<dbReference type="PANTHER" id="PTHR43130:SF3">
    <property type="entry name" value="HTH-TYPE TRANSCRIPTIONAL REGULATOR RV1931C"/>
    <property type="match status" value="1"/>
</dbReference>
<dbReference type="Pfam" id="PF01965">
    <property type="entry name" value="DJ-1_PfpI"/>
    <property type="match status" value="1"/>
</dbReference>
<gene>
    <name evidence="2" type="ORF">C8N24_5679</name>
</gene>
<evidence type="ECO:0000313" key="3">
    <source>
        <dbReference type="Proteomes" id="UP000278962"/>
    </source>
</evidence>
<dbReference type="OrthoDB" id="4265717at2"/>
<dbReference type="InterPro" id="IPR052158">
    <property type="entry name" value="INH-QAR"/>
</dbReference>
<dbReference type="AlphaFoldDB" id="A0A660L351"/>
<evidence type="ECO:0000259" key="1">
    <source>
        <dbReference type="Pfam" id="PF01965"/>
    </source>
</evidence>
<dbReference type="RefSeq" id="WP_121256394.1">
    <property type="nucleotide sequence ID" value="NZ_RBIL01000002.1"/>
</dbReference>
<proteinExistence type="predicted"/>
<feature type="domain" description="DJ-1/PfpI" evidence="1">
    <location>
        <begin position="2"/>
        <end position="163"/>
    </location>
</feature>
<dbReference type="InterPro" id="IPR029062">
    <property type="entry name" value="Class_I_gatase-like"/>
</dbReference>
<accession>A0A660L351</accession>
<comment type="caution">
    <text evidence="2">The sequence shown here is derived from an EMBL/GenBank/DDBJ whole genome shotgun (WGS) entry which is preliminary data.</text>
</comment>
<dbReference type="CDD" id="cd03139">
    <property type="entry name" value="GATase1_PfpI_2"/>
    <property type="match status" value="1"/>
</dbReference>
<dbReference type="Proteomes" id="UP000278962">
    <property type="component" value="Unassembled WGS sequence"/>
</dbReference>
<dbReference type="SUPFAM" id="SSF52317">
    <property type="entry name" value="Class I glutamine amidotransferase-like"/>
    <property type="match status" value="1"/>
</dbReference>
<keyword evidence="3" id="KW-1185">Reference proteome</keyword>
<dbReference type="InterPro" id="IPR002818">
    <property type="entry name" value="DJ-1/PfpI"/>
</dbReference>
<reference evidence="2 3" key="1">
    <citation type="submission" date="2018-10" db="EMBL/GenBank/DDBJ databases">
        <title>Genomic Encyclopedia of Archaeal and Bacterial Type Strains, Phase II (KMG-II): from individual species to whole genera.</title>
        <authorList>
            <person name="Goeker M."/>
        </authorList>
    </citation>
    <scope>NUCLEOTIDE SEQUENCE [LARGE SCALE GENOMIC DNA]</scope>
    <source>
        <strain evidence="2 3">DSM 14954</strain>
    </source>
</reference>
<dbReference type="PANTHER" id="PTHR43130">
    <property type="entry name" value="ARAC-FAMILY TRANSCRIPTIONAL REGULATOR"/>
    <property type="match status" value="1"/>
</dbReference>
<sequence>MTIEILLFDGFDDLDAFGPFEVFRTAGRDVRYVTVEPAGRVTSSHGTTVVPHGVLGDPDLLVIPGGGWNDRGGAYREAKRGVIGAKLVERHAAGRRIASVCTGAMLLAEAGLLAGRRAITHHTAIEDLRAAGADVAEDERYVDAGDIVTAGGVTSGIDMALYLLGDDAQAVRREIEWPAPPRSAGSLG</sequence>
<dbReference type="Gene3D" id="3.40.50.880">
    <property type="match status" value="1"/>
</dbReference>
<dbReference type="EMBL" id="RBIL01000002">
    <property type="protein sequence ID" value="RKQ87654.1"/>
    <property type="molecule type" value="Genomic_DNA"/>
</dbReference>
<organism evidence="2 3">
    <name type="scientific">Solirubrobacter pauli</name>
    <dbReference type="NCBI Taxonomy" id="166793"/>
    <lineage>
        <taxon>Bacteria</taxon>
        <taxon>Bacillati</taxon>
        <taxon>Actinomycetota</taxon>
        <taxon>Thermoleophilia</taxon>
        <taxon>Solirubrobacterales</taxon>
        <taxon>Solirubrobacteraceae</taxon>
        <taxon>Solirubrobacter</taxon>
    </lineage>
</organism>
<protein>
    <submittedName>
        <fullName evidence="2">DJ-1/PfpI family protein</fullName>
    </submittedName>
</protein>